<dbReference type="PANTHER" id="PTHR43214:SF43">
    <property type="entry name" value="TWO-COMPONENT RESPONSE REGULATOR"/>
    <property type="match status" value="1"/>
</dbReference>
<proteinExistence type="predicted"/>
<evidence type="ECO:0000313" key="6">
    <source>
        <dbReference type="EMBL" id="KAF3889227.1"/>
    </source>
</evidence>
<gene>
    <name evidence="6" type="ORF">DA73_0400029910</name>
</gene>
<dbReference type="GO" id="GO:0000160">
    <property type="term" value="P:phosphorelay signal transduction system"/>
    <property type="evidence" value="ECO:0007669"/>
    <property type="project" value="InterPro"/>
</dbReference>
<comment type="caution">
    <text evidence="6">The sequence shown here is derived from an EMBL/GenBank/DDBJ whole genome shotgun (WGS) entry which is preliminary data.</text>
</comment>
<reference evidence="6" key="2">
    <citation type="submission" date="2019-11" db="EMBL/GenBank/DDBJ databases">
        <title>Improved Assembly of Tolypothrix boutellei genome.</title>
        <authorList>
            <person name="Sarangi A.N."/>
            <person name="Mukherjee M."/>
            <person name="Ghosh S."/>
            <person name="Singh D."/>
            <person name="Das A."/>
            <person name="Kant S."/>
            <person name="Prusty A."/>
            <person name="Tripathy S."/>
        </authorList>
    </citation>
    <scope>NUCLEOTIDE SEQUENCE</scope>
    <source>
        <strain evidence="6">VB521301</strain>
    </source>
</reference>
<dbReference type="GO" id="GO:0006355">
    <property type="term" value="P:regulation of DNA-templated transcription"/>
    <property type="evidence" value="ECO:0007669"/>
    <property type="project" value="InterPro"/>
</dbReference>
<dbReference type="GO" id="GO:0003677">
    <property type="term" value="F:DNA binding"/>
    <property type="evidence" value="ECO:0007669"/>
    <property type="project" value="UniProtKB-KW"/>
</dbReference>
<reference evidence="6" key="1">
    <citation type="journal article" date="2015" name="Genome Announc.">
        <title>Draft Genome Sequence of Tolypothrix boutellei Strain VB521301.</title>
        <authorList>
            <person name="Chandrababunaidu M.M."/>
            <person name="Singh D."/>
            <person name="Sen D."/>
            <person name="Bhan S."/>
            <person name="Das S."/>
            <person name="Gupta A."/>
            <person name="Adhikary S.P."/>
            <person name="Tripathy S."/>
        </authorList>
    </citation>
    <scope>NUCLEOTIDE SEQUENCE</scope>
    <source>
        <strain evidence="6">VB521301</strain>
    </source>
</reference>
<dbReference type="InterPro" id="IPR039420">
    <property type="entry name" value="WalR-like"/>
</dbReference>
<feature type="domain" description="HTH luxR-type" evidence="4">
    <location>
        <begin position="156"/>
        <end position="221"/>
    </location>
</feature>
<evidence type="ECO:0000256" key="2">
    <source>
        <dbReference type="ARBA" id="ARBA00023125"/>
    </source>
</evidence>
<protein>
    <submittedName>
        <fullName evidence="6">Response regulator transcription factor</fullName>
    </submittedName>
</protein>
<dbReference type="SMART" id="SM00448">
    <property type="entry name" value="REC"/>
    <property type="match status" value="1"/>
</dbReference>
<dbReference type="PRINTS" id="PR00038">
    <property type="entry name" value="HTHLUXR"/>
</dbReference>
<dbReference type="RefSeq" id="WP_038074150.1">
    <property type="nucleotide sequence ID" value="NZ_JHEG04000001.1"/>
</dbReference>
<name>A0A8S9TB06_9CYAN</name>
<dbReference type="EMBL" id="JHEG04000001">
    <property type="protein sequence ID" value="KAF3889227.1"/>
    <property type="molecule type" value="Genomic_DNA"/>
</dbReference>
<dbReference type="InterPro" id="IPR000792">
    <property type="entry name" value="Tscrpt_reg_LuxR_C"/>
</dbReference>
<dbReference type="InterPro" id="IPR001789">
    <property type="entry name" value="Sig_transdc_resp-reg_receiver"/>
</dbReference>
<dbReference type="SUPFAM" id="SSF52172">
    <property type="entry name" value="CheY-like"/>
    <property type="match status" value="1"/>
</dbReference>
<dbReference type="Proteomes" id="UP000029738">
    <property type="component" value="Unassembled WGS sequence"/>
</dbReference>
<accession>A0A8S9TB06</accession>
<evidence type="ECO:0000256" key="1">
    <source>
        <dbReference type="ARBA" id="ARBA00022553"/>
    </source>
</evidence>
<dbReference type="InterPro" id="IPR011006">
    <property type="entry name" value="CheY-like_superfamily"/>
</dbReference>
<feature type="modified residue" description="4-aspartylphosphate" evidence="3">
    <location>
        <position position="64"/>
    </location>
</feature>
<evidence type="ECO:0000259" key="4">
    <source>
        <dbReference type="PROSITE" id="PS50043"/>
    </source>
</evidence>
<dbReference type="Gene3D" id="3.40.50.2300">
    <property type="match status" value="1"/>
</dbReference>
<dbReference type="PROSITE" id="PS50043">
    <property type="entry name" value="HTH_LUXR_2"/>
    <property type="match status" value="1"/>
</dbReference>
<keyword evidence="7" id="KW-1185">Reference proteome</keyword>
<sequence>MVRDRKLSVLLVDDDPRFRQGLHTFLDFHSSSGQLPLEVVAEAESTEQAISLAVQKQPDLILLDLELATGDGITTLIRLREKSFVGKVLVLSAHQEDDFIFRAMQAGAVGYVFKNHVTTQLYEAITTVLNSEIYLPAEVASGFFRRFHTYSEAFLLTCQNLNLSEREQEVLQFLVKGYSNEEMAKRLYVTVATVKAHLTNIFEKMQVTSRTQAVLAALKLGIIQA</sequence>
<dbReference type="PROSITE" id="PS50110">
    <property type="entry name" value="RESPONSE_REGULATORY"/>
    <property type="match status" value="1"/>
</dbReference>
<dbReference type="SMART" id="SM00421">
    <property type="entry name" value="HTH_LUXR"/>
    <property type="match status" value="1"/>
</dbReference>
<feature type="domain" description="Response regulatory" evidence="5">
    <location>
        <begin position="8"/>
        <end position="129"/>
    </location>
</feature>
<dbReference type="Pfam" id="PF00072">
    <property type="entry name" value="Response_reg"/>
    <property type="match status" value="1"/>
</dbReference>
<dbReference type="InterPro" id="IPR016032">
    <property type="entry name" value="Sig_transdc_resp-reg_C-effctor"/>
</dbReference>
<dbReference type="CDD" id="cd06170">
    <property type="entry name" value="LuxR_C_like"/>
    <property type="match status" value="1"/>
</dbReference>
<keyword evidence="1 3" id="KW-0597">Phosphoprotein</keyword>
<evidence type="ECO:0000256" key="3">
    <source>
        <dbReference type="PROSITE-ProRule" id="PRU00169"/>
    </source>
</evidence>
<evidence type="ECO:0000313" key="7">
    <source>
        <dbReference type="Proteomes" id="UP000029738"/>
    </source>
</evidence>
<dbReference type="InterPro" id="IPR058245">
    <property type="entry name" value="NreC/VraR/RcsB-like_REC"/>
</dbReference>
<dbReference type="Pfam" id="PF00196">
    <property type="entry name" value="GerE"/>
    <property type="match status" value="1"/>
</dbReference>
<evidence type="ECO:0000259" key="5">
    <source>
        <dbReference type="PROSITE" id="PS50110"/>
    </source>
</evidence>
<dbReference type="PANTHER" id="PTHR43214">
    <property type="entry name" value="TWO-COMPONENT RESPONSE REGULATOR"/>
    <property type="match status" value="1"/>
</dbReference>
<organism evidence="6 7">
    <name type="scientific">Tolypothrix bouteillei VB521301</name>
    <dbReference type="NCBI Taxonomy" id="1479485"/>
    <lineage>
        <taxon>Bacteria</taxon>
        <taxon>Bacillati</taxon>
        <taxon>Cyanobacteriota</taxon>
        <taxon>Cyanophyceae</taxon>
        <taxon>Nostocales</taxon>
        <taxon>Tolypothrichaceae</taxon>
        <taxon>Tolypothrix</taxon>
    </lineage>
</organism>
<keyword evidence="2" id="KW-0238">DNA-binding</keyword>
<dbReference type="SUPFAM" id="SSF46894">
    <property type="entry name" value="C-terminal effector domain of the bipartite response regulators"/>
    <property type="match status" value="1"/>
</dbReference>
<dbReference type="AlphaFoldDB" id="A0A8S9TB06"/>
<dbReference type="CDD" id="cd17535">
    <property type="entry name" value="REC_NarL-like"/>
    <property type="match status" value="1"/>
</dbReference>